<gene>
    <name evidence="1" type="ORF">PCOR1329_LOCUS47309</name>
</gene>
<keyword evidence="2" id="KW-1185">Reference proteome</keyword>
<evidence type="ECO:0000313" key="2">
    <source>
        <dbReference type="Proteomes" id="UP001189429"/>
    </source>
</evidence>
<accession>A0ABN9UCE4</accession>
<sequence length="194" mass="20089">AAAARAPPAPARAAVGAAPFRAAPRALARHPGLGMVRRGPSATGLSLARVGAPPEVEHTAPFPEHAPLSMWGADSPPACGSRAGAPDEQLRSELREAVDEHRLALREAAAQQKAELRLGAEAALEFFRGEIARFAQARVSGQVTGFSTNGAKIPQGRIWAEPDLGAARDPEGGSAIGWAGLGKPPPEKMQGSFF</sequence>
<organism evidence="1 2">
    <name type="scientific">Prorocentrum cordatum</name>
    <dbReference type="NCBI Taxonomy" id="2364126"/>
    <lineage>
        <taxon>Eukaryota</taxon>
        <taxon>Sar</taxon>
        <taxon>Alveolata</taxon>
        <taxon>Dinophyceae</taxon>
        <taxon>Prorocentrales</taxon>
        <taxon>Prorocentraceae</taxon>
        <taxon>Prorocentrum</taxon>
    </lineage>
</organism>
<feature type="non-terminal residue" evidence="1">
    <location>
        <position position="1"/>
    </location>
</feature>
<dbReference type="EMBL" id="CAUYUJ010015700">
    <property type="protein sequence ID" value="CAK0857109.1"/>
    <property type="molecule type" value="Genomic_DNA"/>
</dbReference>
<protein>
    <recommendedName>
        <fullName evidence="3">Coproporphyrinogen oxidase</fullName>
    </recommendedName>
</protein>
<reference evidence="1" key="1">
    <citation type="submission" date="2023-10" db="EMBL/GenBank/DDBJ databases">
        <authorList>
            <person name="Chen Y."/>
            <person name="Shah S."/>
            <person name="Dougan E. K."/>
            <person name="Thang M."/>
            <person name="Chan C."/>
        </authorList>
    </citation>
    <scope>NUCLEOTIDE SEQUENCE [LARGE SCALE GENOMIC DNA]</scope>
</reference>
<evidence type="ECO:0000313" key="1">
    <source>
        <dbReference type="EMBL" id="CAK0857109.1"/>
    </source>
</evidence>
<comment type="caution">
    <text evidence="1">The sequence shown here is derived from an EMBL/GenBank/DDBJ whole genome shotgun (WGS) entry which is preliminary data.</text>
</comment>
<name>A0ABN9UCE4_9DINO</name>
<evidence type="ECO:0008006" key="3">
    <source>
        <dbReference type="Google" id="ProtNLM"/>
    </source>
</evidence>
<proteinExistence type="predicted"/>
<dbReference type="Proteomes" id="UP001189429">
    <property type="component" value="Unassembled WGS sequence"/>
</dbReference>